<gene>
    <name evidence="3" type="ORF">ODALV1_LOCUS7454</name>
</gene>
<comment type="caution">
    <text evidence="3">The sequence shown here is derived from an EMBL/GenBank/DDBJ whole genome shotgun (WGS) entry which is preliminary data.</text>
</comment>
<evidence type="ECO:0000313" key="3">
    <source>
        <dbReference type="EMBL" id="CAL8089719.1"/>
    </source>
</evidence>
<feature type="compositionally biased region" description="Polar residues" evidence="1">
    <location>
        <begin position="104"/>
        <end position="116"/>
    </location>
</feature>
<feature type="compositionally biased region" description="Pro residues" evidence="1">
    <location>
        <begin position="121"/>
        <end position="132"/>
    </location>
</feature>
<keyword evidence="2" id="KW-0472">Membrane</keyword>
<feature type="region of interest" description="Disordered" evidence="1">
    <location>
        <begin position="94"/>
        <end position="146"/>
    </location>
</feature>
<name>A0ABP1Q901_9HEXA</name>
<dbReference type="EMBL" id="CAXLJM020000023">
    <property type="protein sequence ID" value="CAL8089719.1"/>
    <property type="molecule type" value="Genomic_DNA"/>
</dbReference>
<reference evidence="3 4" key="1">
    <citation type="submission" date="2024-08" db="EMBL/GenBank/DDBJ databases">
        <authorList>
            <person name="Cucini C."/>
            <person name="Frati F."/>
        </authorList>
    </citation>
    <scope>NUCLEOTIDE SEQUENCE [LARGE SCALE GENOMIC DNA]</scope>
</reference>
<keyword evidence="2" id="KW-1133">Transmembrane helix</keyword>
<proteinExistence type="predicted"/>
<organism evidence="3 4">
    <name type="scientific">Orchesella dallaii</name>
    <dbReference type="NCBI Taxonomy" id="48710"/>
    <lineage>
        <taxon>Eukaryota</taxon>
        <taxon>Metazoa</taxon>
        <taxon>Ecdysozoa</taxon>
        <taxon>Arthropoda</taxon>
        <taxon>Hexapoda</taxon>
        <taxon>Collembola</taxon>
        <taxon>Entomobryomorpha</taxon>
        <taxon>Entomobryoidea</taxon>
        <taxon>Orchesellidae</taxon>
        <taxon>Orchesellinae</taxon>
        <taxon>Orchesella</taxon>
    </lineage>
</organism>
<protein>
    <submittedName>
        <fullName evidence="3">Uncharacterized protein</fullName>
    </submittedName>
</protein>
<evidence type="ECO:0000313" key="4">
    <source>
        <dbReference type="Proteomes" id="UP001642540"/>
    </source>
</evidence>
<keyword evidence="2" id="KW-0812">Transmembrane</keyword>
<accession>A0ABP1Q901</accession>
<feature type="transmembrane region" description="Helical" evidence="2">
    <location>
        <begin position="6"/>
        <end position="25"/>
    </location>
</feature>
<keyword evidence="4" id="KW-1185">Reference proteome</keyword>
<evidence type="ECO:0000256" key="2">
    <source>
        <dbReference type="SAM" id="Phobius"/>
    </source>
</evidence>
<dbReference type="Proteomes" id="UP001642540">
    <property type="component" value="Unassembled WGS sequence"/>
</dbReference>
<evidence type="ECO:0000256" key="1">
    <source>
        <dbReference type="SAM" id="MobiDB-lite"/>
    </source>
</evidence>
<sequence>MGKFSNLVTAGIFIAFLAILFHYFCRVRKKADVVIQQQVQVPEGYVYPITANVNNSQQQVMGATMYPQFVAPPNAPYPPGFQYPAAPAPYPYPYPSGAGHPNAPQAQNFGNGQMYPNSHPVNPPSDDLPPPYHQAVANANPPYPLS</sequence>